<accession>A0A935T963</accession>
<dbReference type="PANTHER" id="PTHR10272">
    <property type="entry name" value="PLATELET-ACTIVATING FACTOR ACETYLHYDROLASE"/>
    <property type="match status" value="1"/>
</dbReference>
<evidence type="ECO:0000256" key="2">
    <source>
        <dbReference type="ARBA" id="ARBA00022963"/>
    </source>
</evidence>
<keyword evidence="2" id="KW-0442">Lipid degradation</keyword>
<dbReference type="AlphaFoldDB" id="A0A935T963"/>
<protein>
    <submittedName>
        <fullName evidence="4">Acetylhydrolase</fullName>
    </submittedName>
</protein>
<sequence length="358" mass="37696">MKLPTLLISAGSPASGASFAGWRLLRSALVGAAVAAGLLAGAQVAARASDLPAPAAAEVAPEAAPAEFATQDYDWFDAARQRAVPVRLYLPTQVDRRRPLPLVVFSHGIGGSRRGYSYLGGYWASQGYASLHLQHVGSDRSLWAGNVFNLVARLQGAAQEDEAFARVGDLRFALDQLLAHPELGQTIDAARIIVAGHSYGANTAMLAVGARVVRGGRVVDLADSRFQAAILLSAPPFYGETDTARILAGIRVPTLHITATGDVIRIPGYYSGAEDRIAVYDAISGAPKILAVFEGGSHSMFTDRAGTGGVGLNPQVKNATRELALAFMKSVFESEGSGLVAWPERFAGILARFAVSER</sequence>
<proteinExistence type="predicted"/>
<keyword evidence="1" id="KW-0378">Hydrolase</keyword>
<gene>
    <name evidence="4" type="ORF">IPK02_06650</name>
</gene>
<dbReference type="EMBL" id="JADJOT010000006">
    <property type="protein sequence ID" value="MBK7953659.1"/>
    <property type="molecule type" value="Genomic_DNA"/>
</dbReference>
<dbReference type="Proteomes" id="UP000706151">
    <property type="component" value="Unassembled WGS sequence"/>
</dbReference>
<organism evidence="4 5">
    <name type="scientific">Candidatus Accumulibacter affinis</name>
    <dbReference type="NCBI Taxonomy" id="2954384"/>
    <lineage>
        <taxon>Bacteria</taxon>
        <taxon>Pseudomonadati</taxon>
        <taxon>Pseudomonadota</taxon>
        <taxon>Betaproteobacteria</taxon>
        <taxon>Candidatus Accumulibacter</taxon>
    </lineage>
</organism>
<evidence type="ECO:0000313" key="5">
    <source>
        <dbReference type="Proteomes" id="UP000706151"/>
    </source>
</evidence>
<dbReference type="GO" id="GO:0003847">
    <property type="term" value="F:1-alkyl-2-acetylglycerophosphocholine esterase activity"/>
    <property type="evidence" value="ECO:0007669"/>
    <property type="project" value="TreeGrafter"/>
</dbReference>
<evidence type="ECO:0000313" key="4">
    <source>
        <dbReference type="EMBL" id="MBK7953659.1"/>
    </source>
</evidence>
<name>A0A935T963_9PROT</name>
<dbReference type="SUPFAM" id="SSF53474">
    <property type="entry name" value="alpha/beta-Hydrolases"/>
    <property type="match status" value="1"/>
</dbReference>
<comment type="caution">
    <text evidence="4">The sequence shown here is derived from an EMBL/GenBank/DDBJ whole genome shotgun (WGS) entry which is preliminary data.</text>
</comment>
<evidence type="ECO:0000256" key="1">
    <source>
        <dbReference type="ARBA" id="ARBA00022801"/>
    </source>
</evidence>
<reference evidence="4 5" key="1">
    <citation type="submission" date="2020-10" db="EMBL/GenBank/DDBJ databases">
        <title>Connecting structure to function with the recovery of over 1000 high-quality activated sludge metagenome-assembled genomes encoding full-length rRNA genes using long-read sequencing.</title>
        <authorList>
            <person name="Singleton C.M."/>
            <person name="Petriglieri F."/>
            <person name="Kristensen J.M."/>
            <person name="Kirkegaard R.H."/>
            <person name="Michaelsen T.Y."/>
            <person name="Andersen M.H."/>
            <person name="Karst S.M."/>
            <person name="Dueholm M.S."/>
            <person name="Nielsen P.H."/>
            <person name="Albertsen M."/>
        </authorList>
    </citation>
    <scope>NUCLEOTIDE SEQUENCE [LARGE SCALE GENOMIC DNA]</scope>
    <source>
        <strain evidence="4">Fred_18-Q3-R57-64_BAT3C.720</strain>
    </source>
</reference>
<dbReference type="Gene3D" id="3.40.50.1820">
    <property type="entry name" value="alpha/beta hydrolase"/>
    <property type="match status" value="1"/>
</dbReference>
<dbReference type="PANTHER" id="PTHR10272:SF0">
    <property type="entry name" value="PLATELET-ACTIVATING FACTOR ACETYLHYDROLASE"/>
    <property type="match status" value="1"/>
</dbReference>
<keyword evidence="3" id="KW-0443">Lipid metabolism</keyword>
<evidence type="ECO:0000256" key="3">
    <source>
        <dbReference type="ARBA" id="ARBA00023098"/>
    </source>
</evidence>
<dbReference type="GO" id="GO:0016042">
    <property type="term" value="P:lipid catabolic process"/>
    <property type="evidence" value="ECO:0007669"/>
    <property type="project" value="UniProtKB-KW"/>
</dbReference>
<dbReference type="Pfam" id="PF03403">
    <property type="entry name" value="PAF-AH_p_II"/>
    <property type="match status" value="1"/>
</dbReference>
<dbReference type="InterPro" id="IPR029058">
    <property type="entry name" value="AB_hydrolase_fold"/>
</dbReference>